<dbReference type="Proteomes" id="UP001597542">
    <property type="component" value="Unassembled WGS sequence"/>
</dbReference>
<sequence>MRSWALSWVLWTLRRWPLLAVRVSWSRGLLQFLGQSLGVAAVACLLGRTVAGVRGGWRAGRESQRRTA</sequence>
<dbReference type="RefSeq" id="WP_344287286.1">
    <property type="nucleotide sequence ID" value="NZ_BAAAHV010000028.1"/>
</dbReference>
<evidence type="ECO:0000313" key="2">
    <source>
        <dbReference type="Proteomes" id="UP001597542"/>
    </source>
</evidence>
<organism evidence="1 2">
    <name type="scientific">Amycolatopsis albidoflavus</name>
    <dbReference type="NCBI Taxonomy" id="102226"/>
    <lineage>
        <taxon>Bacteria</taxon>
        <taxon>Bacillati</taxon>
        <taxon>Actinomycetota</taxon>
        <taxon>Actinomycetes</taxon>
        <taxon>Pseudonocardiales</taxon>
        <taxon>Pseudonocardiaceae</taxon>
        <taxon>Amycolatopsis</taxon>
    </lineage>
</organism>
<comment type="caution">
    <text evidence="1">The sequence shown here is derived from an EMBL/GenBank/DDBJ whole genome shotgun (WGS) entry which is preliminary data.</text>
</comment>
<name>A0ABW5HTP3_9PSEU</name>
<proteinExistence type="predicted"/>
<accession>A0ABW5HTP3</accession>
<gene>
    <name evidence="1" type="ORF">ACFSUT_08725</name>
</gene>
<protein>
    <submittedName>
        <fullName evidence="1">Uncharacterized protein</fullName>
    </submittedName>
</protein>
<dbReference type="EMBL" id="JBHUKQ010000008">
    <property type="protein sequence ID" value="MFD2480351.1"/>
    <property type="molecule type" value="Genomic_DNA"/>
</dbReference>
<reference evidence="2" key="1">
    <citation type="journal article" date="2019" name="Int. J. Syst. Evol. Microbiol.">
        <title>The Global Catalogue of Microorganisms (GCM) 10K type strain sequencing project: providing services to taxonomists for standard genome sequencing and annotation.</title>
        <authorList>
            <consortium name="The Broad Institute Genomics Platform"/>
            <consortium name="The Broad Institute Genome Sequencing Center for Infectious Disease"/>
            <person name="Wu L."/>
            <person name="Ma J."/>
        </authorList>
    </citation>
    <scope>NUCLEOTIDE SEQUENCE [LARGE SCALE GENOMIC DNA]</scope>
    <source>
        <strain evidence="2">CGMCC 4.7638</strain>
    </source>
</reference>
<keyword evidence="2" id="KW-1185">Reference proteome</keyword>
<evidence type="ECO:0000313" key="1">
    <source>
        <dbReference type="EMBL" id="MFD2480351.1"/>
    </source>
</evidence>